<organism evidence="1 2">
    <name type="scientific">Rhizophagus clarus</name>
    <dbReference type="NCBI Taxonomy" id="94130"/>
    <lineage>
        <taxon>Eukaryota</taxon>
        <taxon>Fungi</taxon>
        <taxon>Fungi incertae sedis</taxon>
        <taxon>Mucoromycota</taxon>
        <taxon>Glomeromycotina</taxon>
        <taxon>Glomeromycetes</taxon>
        <taxon>Glomerales</taxon>
        <taxon>Glomeraceae</taxon>
        <taxon>Rhizophagus</taxon>
    </lineage>
</organism>
<protein>
    <submittedName>
        <fullName evidence="1">Uncharacterized protein</fullName>
    </submittedName>
</protein>
<evidence type="ECO:0000313" key="1">
    <source>
        <dbReference type="EMBL" id="GES83274.1"/>
    </source>
</evidence>
<reference evidence="1" key="1">
    <citation type="submission" date="2019-10" db="EMBL/GenBank/DDBJ databases">
        <title>Conservation and host-specific expression of non-tandemly repeated heterogenous ribosome RNA gene in arbuscular mycorrhizal fungi.</title>
        <authorList>
            <person name="Maeda T."/>
            <person name="Kobayashi Y."/>
            <person name="Nakagawa T."/>
            <person name="Ezawa T."/>
            <person name="Yamaguchi K."/>
            <person name="Bino T."/>
            <person name="Nishimoto Y."/>
            <person name="Shigenobu S."/>
            <person name="Kawaguchi M."/>
        </authorList>
    </citation>
    <scope>NUCLEOTIDE SEQUENCE</scope>
    <source>
        <strain evidence="1">HR1</strain>
    </source>
</reference>
<accession>A0A8H3L9V9</accession>
<sequence>MPVSTYPDLIFIRITDIESIPRLNNNNNNRQQFYLIMIYHSRNYLNFHLVILFTAWERFELSVICNINEGSCII</sequence>
<dbReference type="AlphaFoldDB" id="A0A8H3L9V9"/>
<proteinExistence type="predicted"/>
<name>A0A8H3L9V9_9GLOM</name>
<dbReference type="Proteomes" id="UP000615446">
    <property type="component" value="Unassembled WGS sequence"/>
</dbReference>
<gene>
    <name evidence="1" type="ORF">RCL2_001043300</name>
</gene>
<evidence type="ECO:0000313" key="2">
    <source>
        <dbReference type="Proteomes" id="UP000615446"/>
    </source>
</evidence>
<comment type="caution">
    <text evidence="1">The sequence shown here is derived from an EMBL/GenBank/DDBJ whole genome shotgun (WGS) entry which is preliminary data.</text>
</comment>
<dbReference type="EMBL" id="BLAL01000068">
    <property type="protein sequence ID" value="GES83274.1"/>
    <property type="molecule type" value="Genomic_DNA"/>
</dbReference>